<sequence>MDGMVENHMAKSAMMTMKDYFDPFMLVNWSGTCACSRLLQGRHQGMQMVSIADKIKKEVNNPDESRFAWTGSRHGDFKLMHKAVQCLKLCESHAAIAPGSYTPILHEWEVAESIGRKLSNYGRLVFADKTTTKFVVVELCIHTCIPSKQRAEQRAHLLFCLARYLGFNPTWVRYATSTPDKPDFPKKLLKEDACKPGYWKESFQKYNFGQIDATNFKASLGENALDVMAIIIGRSANMIDRVAEAQEAFGGLDALRRDVLQTSAAARDGCPPNEAEPPTKPFPKPWMCNPVLPRLCASCGESELHRKLMKCASCQMKWYCSKACQVAHWKQGHKLYCKQEPGQAPRAKPRKLEGQKGIYFNLATGTATEMGVP</sequence>
<dbReference type="GO" id="GO:0008270">
    <property type="term" value="F:zinc ion binding"/>
    <property type="evidence" value="ECO:0007669"/>
    <property type="project" value="UniProtKB-KW"/>
</dbReference>
<evidence type="ECO:0000256" key="3">
    <source>
        <dbReference type="ARBA" id="ARBA00022833"/>
    </source>
</evidence>
<protein>
    <recommendedName>
        <fullName evidence="5">MYND-type domain-containing protein</fullName>
    </recommendedName>
</protein>
<comment type="caution">
    <text evidence="6">The sequence shown here is derived from an EMBL/GenBank/DDBJ whole genome shotgun (WGS) entry which is preliminary data.</text>
</comment>
<dbReference type="InterPro" id="IPR002893">
    <property type="entry name" value="Znf_MYND"/>
</dbReference>
<dbReference type="Gene3D" id="6.10.140.2220">
    <property type="match status" value="1"/>
</dbReference>
<dbReference type="AlphaFoldDB" id="A0AAV1HWK2"/>
<name>A0AAV1HWK2_9CHLO</name>
<keyword evidence="1" id="KW-0479">Metal-binding</keyword>
<dbReference type="PROSITE" id="PS50865">
    <property type="entry name" value="ZF_MYND_2"/>
    <property type="match status" value="1"/>
</dbReference>
<dbReference type="EMBL" id="CAUYUE010000002">
    <property type="protein sequence ID" value="CAK0742759.1"/>
    <property type="molecule type" value="Genomic_DNA"/>
</dbReference>
<keyword evidence="2 4" id="KW-0863">Zinc-finger</keyword>
<evidence type="ECO:0000256" key="1">
    <source>
        <dbReference type="ARBA" id="ARBA00022723"/>
    </source>
</evidence>
<dbReference type="Pfam" id="PF01753">
    <property type="entry name" value="zf-MYND"/>
    <property type="match status" value="1"/>
</dbReference>
<reference evidence="6 7" key="1">
    <citation type="submission" date="2023-10" db="EMBL/GenBank/DDBJ databases">
        <authorList>
            <person name="Maclean D."/>
            <person name="Macfadyen A."/>
        </authorList>
    </citation>
    <scope>NUCLEOTIDE SEQUENCE [LARGE SCALE GENOMIC DNA]</scope>
</reference>
<organism evidence="6 7">
    <name type="scientific">Coccomyxa viridis</name>
    <dbReference type="NCBI Taxonomy" id="1274662"/>
    <lineage>
        <taxon>Eukaryota</taxon>
        <taxon>Viridiplantae</taxon>
        <taxon>Chlorophyta</taxon>
        <taxon>core chlorophytes</taxon>
        <taxon>Trebouxiophyceae</taxon>
        <taxon>Trebouxiophyceae incertae sedis</taxon>
        <taxon>Coccomyxaceae</taxon>
        <taxon>Coccomyxa</taxon>
    </lineage>
</organism>
<evidence type="ECO:0000313" key="6">
    <source>
        <dbReference type="EMBL" id="CAK0742759.1"/>
    </source>
</evidence>
<evidence type="ECO:0000256" key="4">
    <source>
        <dbReference type="PROSITE-ProRule" id="PRU00134"/>
    </source>
</evidence>
<evidence type="ECO:0000256" key="2">
    <source>
        <dbReference type="ARBA" id="ARBA00022771"/>
    </source>
</evidence>
<proteinExistence type="predicted"/>
<accession>A0AAV1HWK2</accession>
<dbReference type="SUPFAM" id="SSF144232">
    <property type="entry name" value="HIT/MYND zinc finger-like"/>
    <property type="match status" value="1"/>
</dbReference>
<feature type="domain" description="MYND-type" evidence="5">
    <location>
        <begin position="296"/>
        <end position="337"/>
    </location>
</feature>
<dbReference type="PROSITE" id="PS01360">
    <property type="entry name" value="ZF_MYND_1"/>
    <property type="match status" value="1"/>
</dbReference>
<gene>
    <name evidence="6" type="ORF">CVIRNUC_001419</name>
</gene>
<dbReference type="Proteomes" id="UP001314263">
    <property type="component" value="Unassembled WGS sequence"/>
</dbReference>
<keyword evidence="3" id="KW-0862">Zinc</keyword>
<keyword evidence="7" id="KW-1185">Reference proteome</keyword>
<evidence type="ECO:0000259" key="5">
    <source>
        <dbReference type="PROSITE" id="PS50865"/>
    </source>
</evidence>
<evidence type="ECO:0000313" key="7">
    <source>
        <dbReference type="Proteomes" id="UP001314263"/>
    </source>
</evidence>